<name>A0A5K7SFA7_9BACT</name>
<dbReference type="InterPro" id="IPR036909">
    <property type="entry name" value="Cyt_c-like_dom_sf"/>
</dbReference>
<accession>A0A5K7SFA7</accession>
<evidence type="ECO:0000256" key="1">
    <source>
        <dbReference type="ARBA" id="ARBA00022617"/>
    </source>
</evidence>
<reference evidence="6" key="1">
    <citation type="journal article" date="2020" name="Int. J. Syst. Evol. Microbiol.">
        <title>Aquipluma nitroreducens gen. nov. sp. nov., a novel facultatively anaerobic bacterium isolated from a freshwater lake.</title>
        <authorList>
            <person name="Watanabe M."/>
            <person name="Kojima H."/>
            <person name="Fukui M."/>
        </authorList>
    </citation>
    <scope>NUCLEOTIDE SEQUENCE</scope>
    <source>
        <strain evidence="6">MeG22</strain>
    </source>
</reference>
<dbReference type="Proteomes" id="UP001193389">
    <property type="component" value="Chromosome"/>
</dbReference>
<dbReference type="Gene3D" id="1.10.760.10">
    <property type="entry name" value="Cytochrome c-like domain"/>
    <property type="match status" value="1"/>
</dbReference>
<evidence type="ECO:0000256" key="4">
    <source>
        <dbReference type="PROSITE-ProRule" id="PRU00433"/>
    </source>
</evidence>
<feature type="domain" description="Cytochrome c" evidence="5">
    <location>
        <begin position="29"/>
        <end position="126"/>
    </location>
</feature>
<dbReference type="RefSeq" id="WP_318348442.1">
    <property type="nucleotide sequence ID" value="NZ_AP018694.1"/>
</dbReference>
<dbReference type="SUPFAM" id="SSF46626">
    <property type="entry name" value="Cytochrome c"/>
    <property type="match status" value="1"/>
</dbReference>
<protein>
    <submittedName>
        <fullName evidence="6">Cytochrome c oxidase polypeptide II</fullName>
    </submittedName>
</protein>
<evidence type="ECO:0000313" key="6">
    <source>
        <dbReference type="EMBL" id="BBE20281.1"/>
    </source>
</evidence>
<dbReference type="GO" id="GO:0020037">
    <property type="term" value="F:heme binding"/>
    <property type="evidence" value="ECO:0007669"/>
    <property type="project" value="InterPro"/>
</dbReference>
<evidence type="ECO:0000256" key="2">
    <source>
        <dbReference type="ARBA" id="ARBA00022723"/>
    </source>
</evidence>
<keyword evidence="2 4" id="KW-0479">Metal-binding</keyword>
<dbReference type="PROSITE" id="PS51257">
    <property type="entry name" value="PROKAR_LIPOPROTEIN"/>
    <property type="match status" value="1"/>
</dbReference>
<keyword evidence="7" id="KW-1185">Reference proteome</keyword>
<evidence type="ECO:0000256" key="3">
    <source>
        <dbReference type="ARBA" id="ARBA00023004"/>
    </source>
</evidence>
<organism evidence="6 7">
    <name type="scientific">Aquipluma nitroreducens</name>
    <dbReference type="NCBI Taxonomy" id="2010828"/>
    <lineage>
        <taxon>Bacteria</taxon>
        <taxon>Pseudomonadati</taxon>
        <taxon>Bacteroidota</taxon>
        <taxon>Bacteroidia</taxon>
        <taxon>Marinilabiliales</taxon>
        <taxon>Prolixibacteraceae</taxon>
        <taxon>Aquipluma</taxon>
    </lineage>
</organism>
<dbReference type="AlphaFoldDB" id="A0A5K7SFA7"/>
<sequence>MAKNNLIFLIVFLISGCNSQNRNKLTTKESIQKGETLFATVGCTTCHSLSGETRYGPSLNKILNTEVIVIQRGKEHSIKVDREYIKKSIQDPDFEKLVDFKNKKMPKPTLSSDEIDQITDYLISINSE</sequence>
<keyword evidence="1 4" id="KW-0349">Heme</keyword>
<dbReference type="EMBL" id="AP018694">
    <property type="protein sequence ID" value="BBE20281.1"/>
    <property type="molecule type" value="Genomic_DNA"/>
</dbReference>
<evidence type="ECO:0000313" key="7">
    <source>
        <dbReference type="Proteomes" id="UP001193389"/>
    </source>
</evidence>
<dbReference type="KEGG" id="anf:AQPE_4472"/>
<proteinExistence type="predicted"/>
<keyword evidence="3 4" id="KW-0408">Iron</keyword>
<dbReference type="GO" id="GO:0009055">
    <property type="term" value="F:electron transfer activity"/>
    <property type="evidence" value="ECO:0007669"/>
    <property type="project" value="InterPro"/>
</dbReference>
<dbReference type="GO" id="GO:0046872">
    <property type="term" value="F:metal ion binding"/>
    <property type="evidence" value="ECO:0007669"/>
    <property type="project" value="UniProtKB-KW"/>
</dbReference>
<dbReference type="PROSITE" id="PS51007">
    <property type="entry name" value="CYTC"/>
    <property type="match status" value="1"/>
</dbReference>
<dbReference type="Pfam" id="PF00034">
    <property type="entry name" value="Cytochrom_C"/>
    <property type="match status" value="1"/>
</dbReference>
<evidence type="ECO:0000259" key="5">
    <source>
        <dbReference type="PROSITE" id="PS51007"/>
    </source>
</evidence>
<gene>
    <name evidence="6" type="ORF">AQPE_4472</name>
</gene>
<dbReference type="InterPro" id="IPR009056">
    <property type="entry name" value="Cyt_c-like_dom"/>
</dbReference>